<feature type="domain" description="ABC transporter" evidence="18">
    <location>
        <begin position="609"/>
        <end position="946"/>
    </location>
</feature>
<keyword evidence="5" id="KW-0547">Nucleotide-binding</keyword>
<dbReference type="EMBL" id="CP029836">
    <property type="protein sequence ID" value="AWU98067.1"/>
    <property type="molecule type" value="Genomic_DNA"/>
</dbReference>
<reference evidence="19 20" key="1">
    <citation type="submission" date="2018-06" db="EMBL/GenBank/DDBJ databases">
        <title>Complete genome sequencing of Azospirillum sp. M2T2B2.</title>
        <authorList>
            <person name="Heo J."/>
            <person name="Kim S.-J."/>
            <person name="Kwon S.-W."/>
            <person name="Anandham R."/>
        </authorList>
    </citation>
    <scope>NUCLEOTIDE SEQUENCE [LARGE SCALE GENOMIC DNA]</scope>
    <source>
        <strain evidence="19 20">M2T2B2</strain>
        <plasmid evidence="19 20">unnamed6</plasmid>
    </source>
</reference>
<evidence type="ECO:0000256" key="9">
    <source>
        <dbReference type="ARBA" id="ARBA00022833"/>
    </source>
</evidence>
<gene>
    <name evidence="19" type="ORF">DM194_27650</name>
</gene>
<evidence type="ECO:0000256" key="7">
    <source>
        <dbReference type="ARBA" id="ARBA00022769"/>
    </source>
</evidence>
<keyword evidence="7" id="KW-0228">DNA excision</keyword>
<sequence length="1397" mass="148892">MSTRPTDRATPELQVVGADANNLRSVDCAFPVPGMTAIVGVSGSGKSSLLGDTVAAELIRRDRLLFGLPHAGRTVPPVAAYVGPAPASLHVTQRPFRASARTTVATASGLLAELRHLFLADGRVLTPEGAEVSAPDPRTYAAWMKRHYRGTAAVWAIPMRWVAGDGVRAVRRLLDHDITSATLRGENDRLGSNGRVVDLTRWSPLRSKGEHLLEAEVGRIVVGPNTSNGDLEALIARAWAIAGPDVMVELCDGFAGIDGPFGAVLDGARDRVHPDCRQLFLPPSLHLLSFNAPDHADSGACPRCLGLGRTSDVDEAALVPHPERSLREGAISLWSPTGYKHVNIQHETIEALTGRNDFWPDLPWTRLPEAARTLLLNGTGDEPIQGIDPKTGRKKGAPRRFEGFRNAILRRWSSSATAAARLAHLVHEGSCPDCGGTRWSAKARALHAAGIGLAEWIALPMAALAERCVEVLDREPALLPAGRQALERIGALARTLCRLGLGHIAGERGMTTLSDGEARRLQIGAVLALPVEQLVLLLDEPARGLHETDLDTMIEVLRELARKHGVLLNEHRTKLVASADRVIRLGPGAGEQGGHILKDWREPPPLATLRVAPPSGDFIEIRGATVHNVHSQDVTIPLGAVTAIVGVSGSGKSSFVRGVLIPALESRGVPMLHGADPAEATAGTWAGARIDRPLAGVHVLHQRVPPRNRRSLVGTLTKAMDALAEAFAQTALARAAGLSAEDFRLNSGNGRCPVCLGTGMVAEDGAAACCATCGGKRYRTAALAPTVAGLDIAATLDCPAVALRRLWDEAGETALAVQLGPLCAAMEELGVGHLAFGRRVDTLSGGEIQRLRVALTLAGGEAAEGHLFILDEPAAGLHREDAMRLNAVLRRMADGHRNTVVLIEHNLDVVSDADWLVEFGEGAGENGGRVIAQAPPAAVASGDTPTGRSLRAAAERAPTRRKPSPLLHAASPVPAVPVLELGRLVDGDLADCPAGDPTPAFERLLDPKRRLWEIADLNLEFAKLLIDGVQATAAQDEAALLERWEAEPDAELAVNPLLPDLRQWGSHLPRSVMEAAFRRVRQLALRVPGVWEPGRPGAARAMLDNAAGPANRRDRLRHALAVGGGYAELSRPAGTVLAAVQRTPVDFERGLAGPARLTPTHVSRFLPEGQCPTCAGTGTVRTLNPDLVLAGARAAPDDPSAYLRPEAAALMKGVWRAEFRPFLRRMAEEGLLEGDAAWIRSGHWQRPGHGSFLKTAKADPDEVASWLRWDGLDTRLLAELPRSRHASWRAAVEASVHTAPCPACGGSGHGVAVRLLTFGGRLLDAWIRSGTIGELCSALAATPVDRPRQRLTRDRVLGCFEPLVRSEPDTPLKAPAAAFRTVAQEAMRRFTDLEYGA</sequence>
<evidence type="ECO:0000256" key="1">
    <source>
        <dbReference type="ARBA" id="ARBA00004496"/>
    </source>
</evidence>
<name>A0A2U9SH85_9PROT</name>
<dbReference type="OrthoDB" id="9809851at2"/>
<evidence type="ECO:0000259" key="18">
    <source>
        <dbReference type="PROSITE" id="PS50893"/>
    </source>
</evidence>
<geneLocation type="plasmid" evidence="19 20">
    <name>unnamed6</name>
</geneLocation>
<accession>A0A2U9SH85</accession>
<proteinExistence type="inferred from homology"/>
<dbReference type="GO" id="GO:0006281">
    <property type="term" value="P:DNA repair"/>
    <property type="evidence" value="ECO:0007669"/>
    <property type="project" value="UniProtKB-KW"/>
</dbReference>
<evidence type="ECO:0000256" key="8">
    <source>
        <dbReference type="ARBA" id="ARBA00022771"/>
    </source>
</evidence>
<dbReference type="Pfam" id="PF17755">
    <property type="entry name" value="UvrA_DNA-bind"/>
    <property type="match status" value="1"/>
</dbReference>
<keyword evidence="3" id="KW-0479">Metal-binding</keyword>
<dbReference type="Gene3D" id="3.40.50.300">
    <property type="entry name" value="P-loop containing nucleotide triphosphate hydrolases"/>
    <property type="match status" value="2"/>
</dbReference>
<dbReference type="PANTHER" id="PTHR43152:SF3">
    <property type="entry name" value="UVRABC SYSTEM PROTEIN A"/>
    <property type="match status" value="1"/>
</dbReference>
<evidence type="ECO:0000256" key="10">
    <source>
        <dbReference type="ARBA" id="ARBA00022840"/>
    </source>
</evidence>
<dbReference type="GO" id="GO:0005737">
    <property type="term" value="C:cytoplasm"/>
    <property type="evidence" value="ECO:0007669"/>
    <property type="project" value="UniProtKB-SubCell"/>
</dbReference>
<evidence type="ECO:0000256" key="16">
    <source>
        <dbReference type="ARBA" id="ARBA00042156"/>
    </source>
</evidence>
<protein>
    <recommendedName>
        <fullName evidence="15">UvrABC system protein A</fullName>
    </recommendedName>
    <alternativeName>
        <fullName evidence="16">Excinuclease ABC subunit A</fullName>
    </alternativeName>
</protein>
<evidence type="ECO:0000256" key="13">
    <source>
        <dbReference type="ARBA" id="ARBA00023204"/>
    </source>
</evidence>
<dbReference type="Proteomes" id="UP000249605">
    <property type="component" value="Plasmid unnamed6"/>
</dbReference>
<keyword evidence="11" id="KW-0267">Excision nuclease</keyword>
<keyword evidence="8" id="KW-0863">Zinc-finger</keyword>
<dbReference type="PROSITE" id="PS00211">
    <property type="entry name" value="ABC_TRANSPORTER_1"/>
    <property type="match status" value="1"/>
</dbReference>
<dbReference type="GO" id="GO:0016887">
    <property type="term" value="F:ATP hydrolysis activity"/>
    <property type="evidence" value="ECO:0007669"/>
    <property type="project" value="InterPro"/>
</dbReference>
<evidence type="ECO:0000256" key="6">
    <source>
        <dbReference type="ARBA" id="ARBA00022763"/>
    </source>
</evidence>
<dbReference type="RefSeq" id="WP_111070856.1">
    <property type="nucleotide sequence ID" value="NZ_CP029836.1"/>
</dbReference>
<dbReference type="GO" id="GO:0003677">
    <property type="term" value="F:DNA binding"/>
    <property type="evidence" value="ECO:0007669"/>
    <property type="project" value="UniProtKB-KW"/>
</dbReference>
<comment type="similarity">
    <text evidence="14">Belongs to the ABC transporter superfamily. UvrA family.</text>
</comment>
<keyword evidence="2" id="KW-0963">Cytoplasm</keyword>
<evidence type="ECO:0000256" key="4">
    <source>
        <dbReference type="ARBA" id="ARBA00022737"/>
    </source>
</evidence>
<evidence type="ECO:0000256" key="15">
    <source>
        <dbReference type="ARBA" id="ARBA00039316"/>
    </source>
</evidence>
<evidence type="ECO:0000256" key="3">
    <source>
        <dbReference type="ARBA" id="ARBA00022723"/>
    </source>
</evidence>
<keyword evidence="20" id="KW-1185">Reference proteome</keyword>
<evidence type="ECO:0000256" key="12">
    <source>
        <dbReference type="ARBA" id="ARBA00023125"/>
    </source>
</evidence>
<dbReference type="GO" id="GO:0005524">
    <property type="term" value="F:ATP binding"/>
    <property type="evidence" value="ECO:0007669"/>
    <property type="project" value="UniProtKB-KW"/>
</dbReference>
<evidence type="ECO:0000313" key="20">
    <source>
        <dbReference type="Proteomes" id="UP000249605"/>
    </source>
</evidence>
<evidence type="ECO:0000256" key="2">
    <source>
        <dbReference type="ARBA" id="ARBA00022490"/>
    </source>
</evidence>
<organism evidence="19 20">
    <name type="scientific">Azospirillum ramasamyi</name>
    <dbReference type="NCBI Taxonomy" id="682998"/>
    <lineage>
        <taxon>Bacteria</taxon>
        <taxon>Pseudomonadati</taxon>
        <taxon>Pseudomonadota</taxon>
        <taxon>Alphaproteobacteria</taxon>
        <taxon>Rhodospirillales</taxon>
        <taxon>Azospirillaceae</taxon>
        <taxon>Azospirillum</taxon>
    </lineage>
</organism>
<dbReference type="Gene3D" id="1.10.8.280">
    <property type="entry name" value="ABC transporter ATPase domain-like"/>
    <property type="match status" value="2"/>
</dbReference>
<keyword evidence="10" id="KW-0067">ATP-binding</keyword>
<dbReference type="KEGG" id="azm:DM194_27650"/>
<evidence type="ECO:0000256" key="17">
    <source>
        <dbReference type="SAM" id="MobiDB-lite"/>
    </source>
</evidence>
<keyword evidence="12" id="KW-0238">DNA-binding</keyword>
<dbReference type="SUPFAM" id="SSF52540">
    <property type="entry name" value="P-loop containing nucleoside triphosphate hydrolases"/>
    <property type="match status" value="2"/>
</dbReference>
<dbReference type="InterPro" id="IPR017871">
    <property type="entry name" value="ABC_transporter-like_CS"/>
</dbReference>
<dbReference type="InterPro" id="IPR003439">
    <property type="entry name" value="ABC_transporter-like_ATP-bd"/>
</dbReference>
<keyword evidence="6" id="KW-0227">DNA damage</keyword>
<dbReference type="Gene3D" id="3.30.1490.20">
    <property type="entry name" value="ATP-grasp fold, A domain"/>
    <property type="match status" value="2"/>
</dbReference>
<evidence type="ECO:0000313" key="19">
    <source>
        <dbReference type="EMBL" id="AWU98067.1"/>
    </source>
</evidence>
<evidence type="ECO:0000256" key="5">
    <source>
        <dbReference type="ARBA" id="ARBA00022741"/>
    </source>
</evidence>
<dbReference type="GO" id="GO:0004518">
    <property type="term" value="F:nuclease activity"/>
    <property type="evidence" value="ECO:0007669"/>
    <property type="project" value="UniProtKB-KW"/>
</dbReference>
<dbReference type="Gene3D" id="1.20.1580.10">
    <property type="entry name" value="ABC transporter ATPase like domain"/>
    <property type="match status" value="3"/>
</dbReference>
<dbReference type="InterPro" id="IPR041552">
    <property type="entry name" value="UvrA_DNA-bd"/>
</dbReference>
<dbReference type="PROSITE" id="PS50893">
    <property type="entry name" value="ABC_TRANSPORTER_2"/>
    <property type="match status" value="1"/>
</dbReference>
<keyword evidence="4" id="KW-0677">Repeat</keyword>
<evidence type="ECO:0000256" key="14">
    <source>
        <dbReference type="ARBA" id="ARBA00038000"/>
    </source>
</evidence>
<keyword evidence="9" id="KW-0862">Zinc</keyword>
<keyword evidence="13" id="KW-0234">DNA repair</keyword>
<dbReference type="PANTHER" id="PTHR43152">
    <property type="entry name" value="UVRABC SYSTEM PROTEIN A"/>
    <property type="match status" value="1"/>
</dbReference>
<evidence type="ECO:0000256" key="11">
    <source>
        <dbReference type="ARBA" id="ARBA00022881"/>
    </source>
</evidence>
<dbReference type="GO" id="GO:0008270">
    <property type="term" value="F:zinc ion binding"/>
    <property type="evidence" value="ECO:0007669"/>
    <property type="project" value="UniProtKB-KW"/>
</dbReference>
<comment type="subcellular location">
    <subcellularLocation>
        <location evidence="1">Cytoplasm</location>
    </subcellularLocation>
</comment>
<keyword evidence="19" id="KW-0614">Plasmid</keyword>
<feature type="region of interest" description="Disordered" evidence="17">
    <location>
        <begin position="937"/>
        <end position="969"/>
    </location>
</feature>
<dbReference type="InterPro" id="IPR027417">
    <property type="entry name" value="P-loop_NTPase"/>
</dbReference>
<dbReference type="InterPro" id="IPR013815">
    <property type="entry name" value="ATP_grasp_subdomain_1"/>
</dbReference>